<dbReference type="InParanoid" id="D2VJX1"/>
<dbReference type="GeneID" id="8852852"/>
<proteinExistence type="predicted"/>
<organism evidence="3">
    <name type="scientific">Naegleria gruberi</name>
    <name type="common">Amoeba</name>
    <dbReference type="NCBI Taxonomy" id="5762"/>
    <lineage>
        <taxon>Eukaryota</taxon>
        <taxon>Discoba</taxon>
        <taxon>Heterolobosea</taxon>
        <taxon>Tetramitia</taxon>
        <taxon>Eutetramitia</taxon>
        <taxon>Vahlkampfiidae</taxon>
        <taxon>Naegleria</taxon>
    </lineage>
</organism>
<dbReference type="KEGG" id="ngr:NAEGRDRAFT_69191"/>
<keyword evidence="3" id="KW-1185">Reference proteome</keyword>
<feature type="coiled-coil region" evidence="1">
    <location>
        <begin position="282"/>
        <end position="362"/>
    </location>
</feature>
<evidence type="ECO:0000313" key="2">
    <source>
        <dbReference type="EMBL" id="EFC42764.1"/>
    </source>
</evidence>
<evidence type="ECO:0000256" key="1">
    <source>
        <dbReference type="SAM" id="Coils"/>
    </source>
</evidence>
<accession>D2VJX1</accession>
<dbReference type="Proteomes" id="UP000006671">
    <property type="component" value="Unassembled WGS sequence"/>
</dbReference>
<reference evidence="2 3" key="1">
    <citation type="journal article" date="2010" name="Cell">
        <title>The genome of Naegleria gruberi illuminates early eukaryotic versatility.</title>
        <authorList>
            <person name="Fritz-Laylin L.K."/>
            <person name="Prochnik S.E."/>
            <person name="Ginger M.L."/>
            <person name="Dacks J.B."/>
            <person name="Carpenter M.L."/>
            <person name="Field M.C."/>
            <person name="Kuo A."/>
            <person name="Paredez A."/>
            <person name="Chapman J."/>
            <person name="Pham J."/>
            <person name="Shu S."/>
            <person name="Neupane R."/>
            <person name="Cipriano M."/>
            <person name="Mancuso J."/>
            <person name="Tu H."/>
            <person name="Salamov A."/>
            <person name="Lindquist E."/>
            <person name="Shapiro H."/>
            <person name="Lucas S."/>
            <person name="Grigoriev I.V."/>
            <person name="Cande W.Z."/>
            <person name="Fulton C."/>
            <person name="Rokhsar D.S."/>
            <person name="Dawson S.C."/>
        </authorList>
    </citation>
    <scope>NUCLEOTIDE SEQUENCE [LARGE SCALE GENOMIC DNA]</scope>
    <source>
        <strain evidence="2 3">NEG-M</strain>
    </source>
</reference>
<name>D2VJX1_NAEGR</name>
<evidence type="ECO:0000313" key="3">
    <source>
        <dbReference type="Proteomes" id="UP000006671"/>
    </source>
</evidence>
<gene>
    <name evidence="2" type="ORF">NAEGRDRAFT_69191</name>
</gene>
<sequence>MNANHFNSLLNKVAEGHFNRKITESKVLKTFLSVIRMKIKNNFDSLIGKEEENEEMERILHSFLIDEIGDVNNIIYTHSLIIRSKHSITNVEDFFKFLTTIGNKYNLLELLFLDDLEHQWAEYDMIVSDYEESMKAFVKRNLPFNPSSIETVVRDNEQFDVFEQLVNRWFPNASNKLLIDGLIYSMMFYFSITPSRKDLVLQVGILPQLPSFFDKFLLLMCYCKNFEMIPSEKFKFILKFIIDNNPFNNFSDLMNSTDTVILTKLFIKLGIALHEKMDQTKLEELTMQISTLSENLEKESRKNLITREEVQLISIKLAGTEEELRLTREKLEEELRLTKEKLQSQEEELRVAREKLFEVETELALMNNIMINPKNRELQKLASQIEALTQTIFSLLSQQDSSQKECARKSKQIEELEGFIVEIQEKYHLEMKQRAEQPVCECSCTSCVSCVHKSNTNISNN</sequence>
<protein>
    <submittedName>
        <fullName evidence="2">Predicted protein</fullName>
    </submittedName>
</protein>
<dbReference type="RefSeq" id="XP_002675508.1">
    <property type="nucleotide sequence ID" value="XM_002675462.1"/>
</dbReference>
<dbReference type="AlphaFoldDB" id="D2VJX1"/>
<dbReference type="VEuPathDB" id="AmoebaDB:NAEGRDRAFT_69191"/>
<dbReference type="EMBL" id="GG738877">
    <property type="protein sequence ID" value="EFC42764.1"/>
    <property type="molecule type" value="Genomic_DNA"/>
</dbReference>
<keyword evidence="1" id="KW-0175">Coiled coil</keyword>